<reference evidence="6" key="1">
    <citation type="submission" date="2020-05" db="EMBL/GenBank/DDBJ databases">
        <authorList>
            <person name="Chiriac C."/>
            <person name="Salcher M."/>
            <person name="Ghai R."/>
            <person name="Kavagutti S V."/>
        </authorList>
    </citation>
    <scope>NUCLEOTIDE SEQUENCE</scope>
</reference>
<comment type="similarity">
    <text evidence="1">Belongs to the LysR transcriptional regulatory family.</text>
</comment>
<dbReference type="SUPFAM" id="SSF46785">
    <property type="entry name" value="Winged helix' DNA-binding domain"/>
    <property type="match status" value="1"/>
</dbReference>
<dbReference type="Gene3D" id="3.40.190.10">
    <property type="entry name" value="Periplasmic binding protein-like II"/>
    <property type="match status" value="2"/>
</dbReference>
<dbReference type="AlphaFoldDB" id="A0A6J7HQY8"/>
<proteinExistence type="inferred from homology"/>
<evidence type="ECO:0000256" key="1">
    <source>
        <dbReference type="ARBA" id="ARBA00009437"/>
    </source>
</evidence>
<evidence type="ECO:0000313" key="6">
    <source>
        <dbReference type="EMBL" id="CAB4918705.1"/>
    </source>
</evidence>
<dbReference type="InterPro" id="IPR036390">
    <property type="entry name" value="WH_DNA-bd_sf"/>
</dbReference>
<keyword evidence="2" id="KW-0805">Transcription regulation</keyword>
<dbReference type="GO" id="GO:0003700">
    <property type="term" value="F:DNA-binding transcription factor activity"/>
    <property type="evidence" value="ECO:0007669"/>
    <property type="project" value="InterPro"/>
</dbReference>
<evidence type="ECO:0000256" key="3">
    <source>
        <dbReference type="ARBA" id="ARBA00023125"/>
    </source>
</evidence>
<dbReference type="GO" id="GO:0032993">
    <property type="term" value="C:protein-DNA complex"/>
    <property type="evidence" value="ECO:0007669"/>
    <property type="project" value="TreeGrafter"/>
</dbReference>
<evidence type="ECO:0000256" key="4">
    <source>
        <dbReference type="ARBA" id="ARBA00023163"/>
    </source>
</evidence>
<dbReference type="PROSITE" id="PS50931">
    <property type="entry name" value="HTH_LYSR"/>
    <property type="match status" value="1"/>
</dbReference>
<dbReference type="InterPro" id="IPR036388">
    <property type="entry name" value="WH-like_DNA-bd_sf"/>
</dbReference>
<dbReference type="FunFam" id="1.10.10.10:FF:000001">
    <property type="entry name" value="LysR family transcriptional regulator"/>
    <property type="match status" value="1"/>
</dbReference>
<keyword evidence="4" id="KW-0804">Transcription</keyword>
<dbReference type="GO" id="GO:0003677">
    <property type="term" value="F:DNA binding"/>
    <property type="evidence" value="ECO:0007669"/>
    <property type="project" value="UniProtKB-KW"/>
</dbReference>
<accession>A0A6J7HQY8</accession>
<protein>
    <submittedName>
        <fullName evidence="6">Unannotated protein</fullName>
    </submittedName>
</protein>
<evidence type="ECO:0000256" key="2">
    <source>
        <dbReference type="ARBA" id="ARBA00023015"/>
    </source>
</evidence>
<feature type="domain" description="HTH lysR-type" evidence="5">
    <location>
        <begin position="1"/>
        <end position="58"/>
    </location>
</feature>
<sequence>MDPRRLLTFRVVAHERSFSRAAERLSRSQPSVSSQIALLETEIGVRLFDRARRGLRLTPAGEVLLGHADHVAWRLALADDQIAALAGAHREQVRLGSFPTAMAGLVASGIARLRATGGDLRVLVDEVTSDTLEPRLLGGEFDIALGYQDRAQPRREIEGAERVDLVEETFLVGLPVEHPLAAGAGPVELADLADEDWILASARGFLSDACREAGFEPHIVALCREPVGTHGMIRRGLGIGFVPGLLAHEHPDIVVRPLDGPLPRRQVYAMLPPGDRHPHARRVLAALQEAADDFAPPTGD</sequence>
<dbReference type="EMBL" id="CAFBMK010000095">
    <property type="protein sequence ID" value="CAB4918705.1"/>
    <property type="molecule type" value="Genomic_DNA"/>
</dbReference>
<dbReference type="InterPro" id="IPR005119">
    <property type="entry name" value="LysR_subst-bd"/>
</dbReference>
<name>A0A6J7HQY8_9ZZZZ</name>
<dbReference type="Pfam" id="PF03466">
    <property type="entry name" value="LysR_substrate"/>
    <property type="match status" value="1"/>
</dbReference>
<gene>
    <name evidence="6" type="ORF">UFOPK3564_01716</name>
</gene>
<dbReference type="Pfam" id="PF00126">
    <property type="entry name" value="HTH_1"/>
    <property type="match status" value="1"/>
</dbReference>
<dbReference type="PANTHER" id="PTHR30346">
    <property type="entry name" value="TRANSCRIPTIONAL DUAL REGULATOR HCAR-RELATED"/>
    <property type="match status" value="1"/>
</dbReference>
<dbReference type="Gene3D" id="1.10.10.10">
    <property type="entry name" value="Winged helix-like DNA-binding domain superfamily/Winged helix DNA-binding domain"/>
    <property type="match status" value="1"/>
</dbReference>
<evidence type="ECO:0000259" key="5">
    <source>
        <dbReference type="PROSITE" id="PS50931"/>
    </source>
</evidence>
<dbReference type="InterPro" id="IPR000847">
    <property type="entry name" value="LysR_HTH_N"/>
</dbReference>
<dbReference type="PRINTS" id="PR00039">
    <property type="entry name" value="HTHLYSR"/>
</dbReference>
<keyword evidence="3" id="KW-0238">DNA-binding</keyword>
<organism evidence="6">
    <name type="scientific">freshwater metagenome</name>
    <dbReference type="NCBI Taxonomy" id="449393"/>
    <lineage>
        <taxon>unclassified sequences</taxon>
        <taxon>metagenomes</taxon>
        <taxon>ecological metagenomes</taxon>
    </lineage>
</organism>
<dbReference type="PANTHER" id="PTHR30346:SF29">
    <property type="entry name" value="LYSR SUBSTRATE-BINDING"/>
    <property type="match status" value="1"/>
</dbReference>
<dbReference type="SUPFAM" id="SSF53850">
    <property type="entry name" value="Periplasmic binding protein-like II"/>
    <property type="match status" value="1"/>
</dbReference>